<evidence type="ECO:0000256" key="2">
    <source>
        <dbReference type="ARBA" id="ARBA00022485"/>
    </source>
</evidence>
<feature type="domain" description="4Fe-4S ferredoxin-type" evidence="7">
    <location>
        <begin position="87"/>
        <end position="116"/>
    </location>
</feature>
<evidence type="ECO:0000256" key="4">
    <source>
        <dbReference type="ARBA" id="ARBA00022982"/>
    </source>
</evidence>
<feature type="domain" description="4Fe-4S ferredoxin-type" evidence="7">
    <location>
        <begin position="5"/>
        <end position="34"/>
    </location>
</feature>
<dbReference type="InterPro" id="IPR017896">
    <property type="entry name" value="4Fe4S_Fe-S-bd"/>
</dbReference>
<keyword evidence="3" id="KW-0479">Metal-binding</keyword>
<dbReference type="PANTHER" id="PTHR42859:SF10">
    <property type="entry name" value="DIMETHYLSULFOXIDE REDUCTASE CHAIN B"/>
    <property type="match status" value="1"/>
</dbReference>
<dbReference type="PROSITE" id="PS00198">
    <property type="entry name" value="4FE4S_FER_1"/>
    <property type="match status" value="1"/>
</dbReference>
<protein>
    <submittedName>
        <fullName evidence="8">Carbon-monoxide dehydrogenase iron sulfur subunit</fullName>
    </submittedName>
</protein>
<evidence type="ECO:0000256" key="6">
    <source>
        <dbReference type="ARBA" id="ARBA00023014"/>
    </source>
</evidence>
<dbReference type="SUPFAM" id="SSF54862">
    <property type="entry name" value="4Fe-4S ferredoxins"/>
    <property type="match status" value="1"/>
</dbReference>
<dbReference type="PANTHER" id="PTHR42859">
    <property type="entry name" value="OXIDOREDUCTASE"/>
    <property type="match status" value="1"/>
</dbReference>
<keyword evidence="9" id="KW-1185">Reference proteome</keyword>
<evidence type="ECO:0000256" key="1">
    <source>
        <dbReference type="ARBA" id="ARBA00022448"/>
    </source>
</evidence>
<proteinExistence type="predicted"/>
<keyword evidence="2" id="KW-0004">4Fe-4S</keyword>
<evidence type="ECO:0000313" key="9">
    <source>
        <dbReference type="Proteomes" id="UP000243333"/>
    </source>
</evidence>
<sequence>MDGMKRIWVDRDKCLGCKTCELQCAVERNSVAKTLVGAVRENPKPVARVGVSGPTGASFPLQCRHCQDAACLKACPSGAMRRNDEWQTVYVDQSQCRGCWMCVMVCPFGAVTPLPAYKVAHKCDACVEMEEPACVAACPTGALYYRDEAAYEKALAARRGRIAVFVKQAPGVGRTNVVSLDFVREDE</sequence>
<dbReference type="Pfam" id="PF12800">
    <property type="entry name" value="Fer4_4"/>
    <property type="match status" value="1"/>
</dbReference>
<keyword evidence="4" id="KW-0249">Electron transport</keyword>
<dbReference type="PROSITE" id="PS51379">
    <property type="entry name" value="4FE4S_FER_2"/>
    <property type="match status" value="4"/>
</dbReference>
<keyword evidence="6" id="KW-0411">Iron-sulfur</keyword>
<name>A0A1G7NVI7_9FIRM</name>
<reference evidence="9" key="1">
    <citation type="submission" date="2016-10" db="EMBL/GenBank/DDBJ databases">
        <authorList>
            <person name="Varghese N."/>
            <person name="Submissions S."/>
        </authorList>
    </citation>
    <scope>NUCLEOTIDE SEQUENCE [LARGE SCALE GENOMIC DNA]</scope>
    <source>
        <strain evidence="9">DSM 23256</strain>
    </source>
</reference>
<evidence type="ECO:0000256" key="3">
    <source>
        <dbReference type="ARBA" id="ARBA00022723"/>
    </source>
</evidence>
<feature type="domain" description="4Fe-4S ferredoxin-type" evidence="7">
    <location>
        <begin position="117"/>
        <end position="148"/>
    </location>
</feature>
<evidence type="ECO:0000256" key="5">
    <source>
        <dbReference type="ARBA" id="ARBA00023004"/>
    </source>
</evidence>
<dbReference type="STRING" id="1123285.SAMN05660235_02726"/>
<dbReference type="GO" id="GO:0051539">
    <property type="term" value="F:4 iron, 4 sulfur cluster binding"/>
    <property type="evidence" value="ECO:0007669"/>
    <property type="project" value="UniProtKB-KW"/>
</dbReference>
<evidence type="ECO:0000259" key="7">
    <source>
        <dbReference type="PROSITE" id="PS51379"/>
    </source>
</evidence>
<feature type="domain" description="4Fe-4S ferredoxin-type" evidence="7">
    <location>
        <begin position="53"/>
        <end position="85"/>
    </location>
</feature>
<dbReference type="EMBL" id="FNBU01000029">
    <property type="protein sequence ID" value="SDF78056.1"/>
    <property type="molecule type" value="Genomic_DNA"/>
</dbReference>
<accession>A0A1G7NVI7</accession>
<dbReference type="Proteomes" id="UP000243333">
    <property type="component" value="Unassembled WGS sequence"/>
</dbReference>
<dbReference type="GO" id="GO:0046872">
    <property type="term" value="F:metal ion binding"/>
    <property type="evidence" value="ECO:0007669"/>
    <property type="project" value="UniProtKB-KW"/>
</dbReference>
<dbReference type="Gene3D" id="3.30.70.20">
    <property type="match status" value="2"/>
</dbReference>
<keyword evidence="1" id="KW-0813">Transport</keyword>
<evidence type="ECO:0000313" key="8">
    <source>
        <dbReference type="EMBL" id="SDF78056.1"/>
    </source>
</evidence>
<dbReference type="AlphaFoldDB" id="A0A1G7NVI7"/>
<organism evidence="8 9">
    <name type="scientific">Sporolituus thermophilus DSM 23256</name>
    <dbReference type="NCBI Taxonomy" id="1123285"/>
    <lineage>
        <taxon>Bacteria</taxon>
        <taxon>Bacillati</taxon>
        <taxon>Bacillota</taxon>
        <taxon>Negativicutes</taxon>
        <taxon>Selenomonadales</taxon>
        <taxon>Sporomusaceae</taxon>
        <taxon>Sporolituus</taxon>
    </lineage>
</organism>
<dbReference type="Pfam" id="PF13247">
    <property type="entry name" value="Fer4_11"/>
    <property type="match status" value="1"/>
</dbReference>
<dbReference type="CDD" id="cd10563">
    <property type="entry name" value="CooF_like"/>
    <property type="match status" value="1"/>
</dbReference>
<dbReference type="InterPro" id="IPR017900">
    <property type="entry name" value="4Fe4S_Fe_S_CS"/>
</dbReference>
<dbReference type="InterPro" id="IPR050294">
    <property type="entry name" value="RnfB_subfamily"/>
</dbReference>
<gene>
    <name evidence="8" type="ORF">SAMN05660235_02726</name>
</gene>
<keyword evidence="5" id="KW-0408">Iron</keyword>